<reference evidence="5 6" key="1">
    <citation type="journal article" date="2018" name="Biotechnol. Adv.">
        <title>Improved genomic resources and new bioinformatic workflow for the carcinogenic parasite Clonorchis sinensis: Biotechnological implications.</title>
        <authorList>
            <person name="Wang D."/>
            <person name="Korhonen P.K."/>
            <person name="Gasser R.B."/>
            <person name="Young N.D."/>
        </authorList>
    </citation>
    <scope>NUCLEOTIDE SEQUENCE [LARGE SCALE GENOMIC DNA]</scope>
    <source>
        <strain evidence="5">Cs-k2</strain>
    </source>
</reference>
<dbReference type="GO" id="GO:0003723">
    <property type="term" value="F:RNA binding"/>
    <property type="evidence" value="ECO:0007669"/>
    <property type="project" value="UniProtKB-UniRule"/>
</dbReference>
<feature type="compositionally biased region" description="Low complexity" evidence="3">
    <location>
        <begin position="854"/>
        <end position="866"/>
    </location>
</feature>
<feature type="region of interest" description="Disordered" evidence="3">
    <location>
        <begin position="569"/>
        <end position="601"/>
    </location>
</feature>
<feature type="domain" description="K Homology" evidence="4">
    <location>
        <begin position="284"/>
        <end position="355"/>
    </location>
</feature>
<dbReference type="Proteomes" id="UP000286415">
    <property type="component" value="Unassembled WGS sequence"/>
</dbReference>
<dbReference type="PROSITE" id="PS50084">
    <property type="entry name" value="KH_TYPE_1"/>
    <property type="match status" value="3"/>
</dbReference>
<evidence type="ECO:0000313" key="6">
    <source>
        <dbReference type="Proteomes" id="UP000286415"/>
    </source>
</evidence>
<feature type="compositionally biased region" description="Basic residues" evidence="3">
    <location>
        <begin position="867"/>
        <end position="876"/>
    </location>
</feature>
<dbReference type="CDD" id="cd02396">
    <property type="entry name" value="KH-I_PCBP_rpt2"/>
    <property type="match status" value="1"/>
</dbReference>
<evidence type="ECO:0000256" key="1">
    <source>
        <dbReference type="ARBA" id="ARBA00022737"/>
    </source>
</evidence>
<reference evidence="5 6" key="2">
    <citation type="journal article" date="2021" name="Genomics">
        <title>High-quality reference genome for Clonorchis sinensis.</title>
        <authorList>
            <person name="Young N.D."/>
            <person name="Stroehlein A.J."/>
            <person name="Kinkar L."/>
            <person name="Wang T."/>
            <person name="Sohn W.M."/>
            <person name="Chang B.C.H."/>
            <person name="Kaur P."/>
            <person name="Weisz D."/>
            <person name="Dudchenko O."/>
            <person name="Aiden E.L."/>
            <person name="Korhonen P.K."/>
            <person name="Gasser R.B."/>
        </authorList>
    </citation>
    <scope>NUCLEOTIDE SEQUENCE [LARGE SCALE GENOMIC DNA]</scope>
    <source>
        <strain evidence="5">Cs-k2</strain>
    </source>
</reference>
<evidence type="ECO:0000259" key="4">
    <source>
        <dbReference type="SMART" id="SM00322"/>
    </source>
</evidence>
<dbReference type="SMART" id="SM00322">
    <property type="entry name" value="KH"/>
    <property type="match status" value="3"/>
</dbReference>
<accession>A0A8T1M905</accession>
<dbReference type="InterPro" id="IPR036612">
    <property type="entry name" value="KH_dom_type_1_sf"/>
</dbReference>
<feature type="region of interest" description="Disordered" evidence="3">
    <location>
        <begin position="847"/>
        <end position="876"/>
    </location>
</feature>
<dbReference type="PANTHER" id="PTHR10288">
    <property type="entry name" value="KH DOMAIN CONTAINING RNA BINDING PROTEIN"/>
    <property type="match status" value="1"/>
</dbReference>
<keyword evidence="6" id="KW-1185">Reference proteome</keyword>
<dbReference type="EMBL" id="NIRI02000056">
    <property type="protein sequence ID" value="KAG5445479.1"/>
    <property type="molecule type" value="Genomic_DNA"/>
</dbReference>
<organism evidence="5 6">
    <name type="scientific">Clonorchis sinensis</name>
    <name type="common">Chinese liver fluke</name>
    <dbReference type="NCBI Taxonomy" id="79923"/>
    <lineage>
        <taxon>Eukaryota</taxon>
        <taxon>Metazoa</taxon>
        <taxon>Spiralia</taxon>
        <taxon>Lophotrochozoa</taxon>
        <taxon>Platyhelminthes</taxon>
        <taxon>Trematoda</taxon>
        <taxon>Digenea</taxon>
        <taxon>Opisthorchiida</taxon>
        <taxon>Opisthorchiata</taxon>
        <taxon>Opisthorchiidae</taxon>
        <taxon>Clonorchis</taxon>
    </lineage>
</organism>
<proteinExistence type="predicted"/>
<evidence type="ECO:0000256" key="3">
    <source>
        <dbReference type="SAM" id="MobiDB-lite"/>
    </source>
</evidence>
<dbReference type="AlphaFoldDB" id="A0A8T1M905"/>
<dbReference type="SUPFAM" id="SSF54791">
    <property type="entry name" value="Eukaryotic type KH-domain (KH-domain type I)"/>
    <property type="match status" value="3"/>
</dbReference>
<keyword evidence="1" id="KW-0677">Repeat</keyword>
<sequence>MALTSVVPAYIPSQQQPLQATDIQLGSLSGVPPFNSTYQTVSVSHTNPFGFVSSTDANGKLLLASATQTPATLLHSNPMQPGYFSPTTDTTYRFTQPQVHALVNTSYQTFRGSPHPGTPPQFSATISPGCLLPTPSQPNGTTPNSDVVLRLNGLATTKSTLEYNTVDYCGTTTNDESGSVKQSAPISDLPVHPNPQTFVLIVRLLMSGKEVGSIIGKRGENVKKYREESGARINISDGSSPERIVTITGTTEQISVAFTLMSQKFEDDFTQGLLRMGDEVLTCPPVTLRLLVPATQCGSIIGKGGSRIKEVRELTGASIQVASEALPASTERTVTISGAAKAISKCVRHLCDIFVDSPAKGPVIPYRPKPAFTSQNMTCPGSPFPTGLIHPAMTFSTNGSETTGEHGFPGSPNTCSANLLTATELPTSPPTCSTGQLENGSLQVVTTCPQTFGIPADSNSSLTVIPSGRHSGMVADLLTETIQLPATIGYSEFSSHPIPMLGALCSPHFATGTIHSPTFNPPISPMSFPELTLNPGLIGFYASQPAISGLGTNTTNLIYQGIPNLLRAPNPTSSTSSTTAATAVDEPSTFAQNGTDGSLDSPDIRPCVPNLNDAYTNNSLLSLVQSNAFLHAAVNLPQGPNNHVPFVQNKASLLGLPAFPLPFYVGSQNAAFPLSANLTPAITTTTEEPVTRELIISNELIGCIIGRGGTTVNEIRNISKAQIKISNCEDGAKERKITLSGPMQAVNLAQFLINNSILAHQQMWAFNVQLASAATTLMMTSKEQANGSSPSGEHIIGCLPSKQMSEQDPISSSYTYSLSPKSTKDYEQTLNMANLLVQSQDLQGHTSNGVGNIKSNYKSSNLSSSLKRPRIKYAPY</sequence>
<dbReference type="InterPro" id="IPR004087">
    <property type="entry name" value="KH_dom"/>
</dbReference>
<feature type="compositionally biased region" description="Low complexity" evidence="3">
    <location>
        <begin position="572"/>
        <end position="583"/>
    </location>
</feature>
<name>A0A8T1M905_CLOSI</name>
<evidence type="ECO:0000256" key="2">
    <source>
        <dbReference type="PROSITE-ProRule" id="PRU00117"/>
    </source>
</evidence>
<dbReference type="Pfam" id="PF00013">
    <property type="entry name" value="KH_1"/>
    <property type="match status" value="3"/>
</dbReference>
<keyword evidence="2" id="KW-0694">RNA-binding</keyword>
<feature type="domain" description="K Homology" evidence="4">
    <location>
        <begin position="198"/>
        <end position="266"/>
    </location>
</feature>
<feature type="compositionally biased region" description="Polar residues" evidence="3">
    <location>
        <begin position="589"/>
        <end position="598"/>
    </location>
</feature>
<dbReference type="OrthoDB" id="442947at2759"/>
<dbReference type="InterPro" id="IPR004088">
    <property type="entry name" value="KH_dom_type_1"/>
</dbReference>
<evidence type="ECO:0000313" key="5">
    <source>
        <dbReference type="EMBL" id="KAG5445479.1"/>
    </source>
</evidence>
<dbReference type="CDD" id="cd22439">
    <property type="entry name" value="KH-I_PCBP_rpt3"/>
    <property type="match status" value="1"/>
</dbReference>
<dbReference type="CDD" id="cd22438">
    <property type="entry name" value="KH-I_PCBP_rpt1"/>
    <property type="match status" value="1"/>
</dbReference>
<dbReference type="Gene3D" id="3.30.1370.10">
    <property type="entry name" value="K Homology domain, type 1"/>
    <property type="match status" value="3"/>
</dbReference>
<gene>
    <name evidence="5" type="ORF">CSKR_100966</name>
</gene>
<feature type="domain" description="K Homology" evidence="4">
    <location>
        <begin position="688"/>
        <end position="758"/>
    </location>
</feature>
<comment type="caution">
    <text evidence="5">The sequence shown here is derived from an EMBL/GenBank/DDBJ whole genome shotgun (WGS) entry which is preliminary data.</text>
</comment>
<protein>
    <submittedName>
        <fullName evidence="5">Poly(RC)-binding protein 3, variant 3</fullName>
    </submittedName>
</protein>